<gene>
    <name evidence="4" type="primary">ywnH</name>
    <name evidence="4" type="ORF">NCTC13294_01598</name>
</gene>
<dbReference type="InterPro" id="IPR016181">
    <property type="entry name" value="Acyl_CoA_acyltransferase"/>
</dbReference>
<keyword evidence="5" id="KW-1185">Reference proteome</keyword>
<dbReference type="InterPro" id="IPR000182">
    <property type="entry name" value="GNAT_dom"/>
</dbReference>
<keyword evidence="2 4" id="KW-0012">Acyltransferase</keyword>
<dbReference type="Gene3D" id="3.40.630.30">
    <property type="match status" value="1"/>
</dbReference>
<dbReference type="AlphaFoldDB" id="A0A381E9Z5"/>
<name>A0A381E9Z5_9GAMM</name>
<dbReference type="CDD" id="cd04301">
    <property type="entry name" value="NAT_SF"/>
    <property type="match status" value="1"/>
</dbReference>
<dbReference type="RefSeq" id="WP_115611837.1">
    <property type="nucleotide sequence ID" value="NZ_JBHLZC010000002.1"/>
</dbReference>
<organism evidence="4 5">
    <name type="scientific">Cardiobacterium valvarum</name>
    <dbReference type="NCBI Taxonomy" id="194702"/>
    <lineage>
        <taxon>Bacteria</taxon>
        <taxon>Pseudomonadati</taxon>
        <taxon>Pseudomonadota</taxon>
        <taxon>Gammaproteobacteria</taxon>
        <taxon>Cardiobacteriales</taxon>
        <taxon>Cardiobacteriaceae</taxon>
        <taxon>Cardiobacterium</taxon>
    </lineage>
</organism>
<evidence type="ECO:0000256" key="2">
    <source>
        <dbReference type="ARBA" id="ARBA00023315"/>
    </source>
</evidence>
<dbReference type="Proteomes" id="UP000254572">
    <property type="component" value="Unassembled WGS sequence"/>
</dbReference>
<evidence type="ECO:0000256" key="1">
    <source>
        <dbReference type="ARBA" id="ARBA00022679"/>
    </source>
</evidence>
<protein>
    <submittedName>
        <fullName evidence="4">Phosphinothricin acetyltransferase YwnH</fullName>
        <ecNumber evidence="4">2.3.1.183</ecNumber>
    </submittedName>
</protein>
<dbReference type="GO" id="GO:0102971">
    <property type="term" value="F:phosphinothricin N-acetyltransferase activity"/>
    <property type="evidence" value="ECO:0007669"/>
    <property type="project" value="UniProtKB-EC"/>
</dbReference>
<dbReference type="PANTHER" id="PTHR43877">
    <property type="entry name" value="AMINOALKYLPHOSPHONATE N-ACETYLTRANSFERASE-RELATED-RELATED"/>
    <property type="match status" value="1"/>
</dbReference>
<evidence type="ECO:0000313" key="4">
    <source>
        <dbReference type="EMBL" id="SUX23734.1"/>
    </source>
</evidence>
<dbReference type="InterPro" id="IPR050832">
    <property type="entry name" value="Bact_Acetyltransf"/>
</dbReference>
<dbReference type="SUPFAM" id="SSF55729">
    <property type="entry name" value="Acyl-CoA N-acyltransferases (Nat)"/>
    <property type="match status" value="1"/>
</dbReference>
<dbReference type="EMBL" id="UFUW01000001">
    <property type="protein sequence ID" value="SUX23734.1"/>
    <property type="molecule type" value="Genomic_DNA"/>
</dbReference>
<feature type="domain" description="N-acetyltransferase" evidence="3">
    <location>
        <begin position="4"/>
        <end position="165"/>
    </location>
</feature>
<evidence type="ECO:0000259" key="3">
    <source>
        <dbReference type="PROSITE" id="PS51186"/>
    </source>
</evidence>
<dbReference type="PROSITE" id="PS51186">
    <property type="entry name" value="GNAT"/>
    <property type="match status" value="1"/>
</dbReference>
<sequence>MSAFSIRPATAADFPAIVAIYNSTVASRQSNADLQPVTVAERQAWFAAHSGNRPLFVVCDADGAVCAWSSFSDFYPRTAYHISAEISIYVAPERRGIGLGGQLLDFMLDEAPALGIRKVLAFIFAHNAPSLALFRARGFADWGLLPQVCDLQSFTADIVILGKSL</sequence>
<dbReference type="Pfam" id="PF00583">
    <property type="entry name" value="Acetyltransf_1"/>
    <property type="match status" value="1"/>
</dbReference>
<accession>A0A381E9Z5</accession>
<evidence type="ECO:0000313" key="5">
    <source>
        <dbReference type="Proteomes" id="UP000254572"/>
    </source>
</evidence>
<proteinExistence type="predicted"/>
<dbReference type="EC" id="2.3.1.183" evidence="4"/>
<keyword evidence="1 4" id="KW-0808">Transferase</keyword>
<dbReference type="OrthoDB" id="5459937at2"/>
<reference evidence="4 5" key="1">
    <citation type="submission" date="2018-06" db="EMBL/GenBank/DDBJ databases">
        <authorList>
            <consortium name="Pathogen Informatics"/>
            <person name="Doyle S."/>
        </authorList>
    </citation>
    <scope>NUCLEOTIDE SEQUENCE [LARGE SCALE GENOMIC DNA]</scope>
    <source>
        <strain evidence="4 5">NCTC13294</strain>
    </source>
</reference>